<evidence type="ECO:0000313" key="6">
    <source>
        <dbReference type="EMBL" id="CAK0800011.1"/>
    </source>
</evidence>
<reference evidence="6" key="1">
    <citation type="submission" date="2023-10" db="EMBL/GenBank/DDBJ databases">
        <authorList>
            <person name="Chen Y."/>
            <person name="Shah S."/>
            <person name="Dougan E. K."/>
            <person name="Thang M."/>
            <person name="Chan C."/>
        </authorList>
    </citation>
    <scope>NUCLEOTIDE SEQUENCE [LARGE SCALE GENOMIC DNA]</scope>
</reference>
<dbReference type="Gene3D" id="2.40.50.100">
    <property type="match status" value="1"/>
</dbReference>
<dbReference type="SUPFAM" id="SSF51230">
    <property type="entry name" value="Single hybrid motif"/>
    <property type="match status" value="1"/>
</dbReference>
<name>A0ABN9Q3K6_9DINO</name>
<feature type="compositionally biased region" description="Basic residues" evidence="4">
    <location>
        <begin position="150"/>
        <end position="164"/>
    </location>
</feature>
<dbReference type="CDD" id="cd06848">
    <property type="entry name" value="GCS_H"/>
    <property type="match status" value="1"/>
</dbReference>
<dbReference type="PROSITE" id="PS00018">
    <property type="entry name" value="EF_HAND_1"/>
    <property type="match status" value="1"/>
</dbReference>
<dbReference type="NCBIfam" id="TIGR00527">
    <property type="entry name" value="gcvH"/>
    <property type="match status" value="1"/>
</dbReference>
<keyword evidence="3" id="KW-0496">Mitochondrion</keyword>
<dbReference type="Proteomes" id="UP001189429">
    <property type="component" value="Unassembled WGS sequence"/>
</dbReference>
<evidence type="ECO:0000256" key="2">
    <source>
        <dbReference type="ARBA" id="ARBA00022823"/>
    </source>
</evidence>
<dbReference type="HAMAP" id="MF_00272">
    <property type="entry name" value="GcvH"/>
    <property type="match status" value="1"/>
</dbReference>
<evidence type="ECO:0000256" key="4">
    <source>
        <dbReference type="SAM" id="MobiDB-lite"/>
    </source>
</evidence>
<organism evidence="6 7">
    <name type="scientific">Prorocentrum cordatum</name>
    <dbReference type="NCBI Taxonomy" id="2364126"/>
    <lineage>
        <taxon>Eukaryota</taxon>
        <taxon>Sar</taxon>
        <taxon>Alveolata</taxon>
        <taxon>Dinophyceae</taxon>
        <taxon>Prorocentrales</taxon>
        <taxon>Prorocentraceae</taxon>
        <taxon>Prorocentrum</taxon>
    </lineage>
</organism>
<sequence length="182" mass="20002">MALMGRTLRLLPAAAKAARRAPAAWGTPAFRAFSSIKYQASHEWLRLDANGEGTLGISDFAQGALGEVVYVDLPSEGATFKTKDTICTLESVKAVGEAYAPVDCEVIEVNEKLNDEPTLVNSSCMEDGWLVKIKYTGDLSNLMDQARGRAPQRRRGRGRRRRRPSSALSAAYEKHLEDTKDE</sequence>
<comment type="subunit">
    <text evidence="3">The glycine cleavage system is composed of four proteins: P, T, L and H.</text>
</comment>
<dbReference type="InterPro" id="IPR000089">
    <property type="entry name" value="Biotin_lipoyl"/>
</dbReference>
<dbReference type="InterPro" id="IPR017453">
    <property type="entry name" value="GCV_H_sub"/>
</dbReference>
<comment type="caution">
    <text evidence="6">The sequence shown here is derived from an EMBL/GenBank/DDBJ whole genome shotgun (WGS) entry which is preliminary data.</text>
</comment>
<comment type="similarity">
    <text evidence="1 3">Belongs to the GcvH family.</text>
</comment>
<dbReference type="InterPro" id="IPR018247">
    <property type="entry name" value="EF_Hand_1_Ca_BS"/>
</dbReference>
<gene>
    <name evidence="6" type="ORF">PCOR1329_LOCUS8297</name>
</gene>
<comment type="subcellular location">
    <subcellularLocation>
        <location evidence="3">Mitochondrion</location>
    </subcellularLocation>
</comment>
<dbReference type="InterPro" id="IPR002930">
    <property type="entry name" value="GCV_H"/>
</dbReference>
<dbReference type="Pfam" id="PF01597">
    <property type="entry name" value="GCV_H"/>
    <property type="match status" value="1"/>
</dbReference>
<evidence type="ECO:0000256" key="1">
    <source>
        <dbReference type="ARBA" id="ARBA00009249"/>
    </source>
</evidence>
<protein>
    <recommendedName>
        <fullName evidence="3">Glycine cleavage system H protein</fullName>
    </recommendedName>
</protein>
<comment type="function">
    <text evidence="3">The H protein shuttles the methylamine group of glycine from the P protein to the T protein.</text>
</comment>
<feature type="region of interest" description="Disordered" evidence="4">
    <location>
        <begin position="146"/>
        <end position="182"/>
    </location>
</feature>
<dbReference type="InterPro" id="IPR011053">
    <property type="entry name" value="Single_hybrid_motif"/>
</dbReference>
<keyword evidence="7" id="KW-1185">Reference proteome</keyword>
<feature type="domain" description="Lipoyl-binding" evidence="5">
    <location>
        <begin position="52"/>
        <end position="134"/>
    </location>
</feature>
<evidence type="ECO:0000256" key="3">
    <source>
        <dbReference type="RuleBase" id="RU364055"/>
    </source>
</evidence>
<dbReference type="PROSITE" id="PS50968">
    <property type="entry name" value="BIOTINYL_LIPOYL"/>
    <property type="match status" value="1"/>
</dbReference>
<dbReference type="PANTHER" id="PTHR11715">
    <property type="entry name" value="GLYCINE CLEAVAGE SYSTEM H PROTEIN"/>
    <property type="match status" value="1"/>
</dbReference>
<evidence type="ECO:0000313" key="7">
    <source>
        <dbReference type="Proteomes" id="UP001189429"/>
    </source>
</evidence>
<dbReference type="NCBIfam" id="NF002270">
    <property type="entry name" value="PRK01202.1"/>
    <property type="match status" value="1"/>
</dbReference>
<proteinExistence type="inferred from homology"/>
<keyword evidence="2 3" id="KW-0450">Lipoyl</keyword>
<dbReference type="PANTHER" id="PTHR11715:SF3">
    <property type="entry name" value="GLYCINE CLEAVAGE SYSTEM H PROTEIN-RELATED"/>
    <property type="match status" value="1"/>
</dbReference>
<accession>A0ABN9Q3K6</accession>
<feature type="compositionally biased region" description="Basic and acidic residues" evidence="4">
    <location>
        <begin position="172"/>
        <end position="182"/>
    </location>
</feature>
<evidence type="ECO:0000259" key="5">
    <source>
        <dbReference type="PROSITE" id="PS50968"/>
    </source>
</evidence>
<comment type="cofactor">
    <cofactor evidence="3">
        <name>(R)-lipoate</name>
        <dbReference type="ChEBI" id="CHEBI:83088"/>
    </cofactor>
    <text evidence="3">Binds 1 lipoyl cofactor covalently.</text>
</comment>
<keyword evidence="3" id="KW-0809">Transit peptide</keyword>
<dbReference type="InterPro" id="IPR033753">
    <property type="entry name" value="GCV_H/Fam206"/>
</dbReference>
<dbReference type="EMBL" id="CAUYUJ010002270">
    <property type="protein sequence ID" value="CAK0800011.1"/>
    <property type="molecule type" value="Genomic_DNA"/>
</dbReference>